<dbReference type="Proteomes" id="UP000001514">
    <property type="component" value="Unassembled WGS sequence"/>
</dbReference>
<organism evidence="2">
    <name type="scientific">Selaginella moellendorffii</name>
    <name type="common">Spikemoss</name>
    <dbReference type="NCBI Taxonomy" id="88036"/>
    <lineage>
        <taxon>Eukaryota</taxon>
        <taxon>Viridiplantae</taxon>
        <taxon>Streptophyta</taxon>
        <taxon>Embryophyta</taxon>
        <taxon>Tracheophyta</taxon>
        <taxon>Lycopodiopsida</taxon>
        <taxon>Selaginellales</taxon>
        <taxon>Selaginellaceae</taxon>
        <taxon>Selaginella</taxon>
    </lineage>
</organism>
<evidence type="ECO:0000313" key="2">
    <source>
        <dbReference type="Proteomes" id="UP000001514"/>
    </source>
</evidence>
<evidence type="ECO:0000313" key="1">
    <source>
        <dbReference type="EMBL" id="EFJ30183.1"/>
    </source>
</evidence>
<reference evidence="1 2" key="1">
    <citation type="journal article" date="2011" name="Science">
        <title>The Selaginella genome identifies genetic changes associated with the evolution of vascular plants.</title>
        <authorList>
            <person name="Banks J.A."/>
            <person name="Nishiyama T."/>
            <person name="Hasebe M."/>
            <person name="Bowman J.L."/>
            <person name="Gribskov M."/>
            <person name="dePamphilis C."/>
            <person name="Albert V.A."/>
            <person name="Aono N."/>
            <person name="Aoyama T."/>
            <person name="Ambrose B.A."/>
            <person name="Ashton N.W."/>
            <person name="Axtell M.J."/>
            <person name="Barker E."/>
            <person name="Barker M.S."/>
            <person name="Bennetzen J.L."/>
            <person name="Bonawitz N.D."/>
            <person name="Chapple C."/>
            <person name="Cheng C."/>
            <person name="Correa L.G."/>
            <person name="Dacre M."/>
            <person name="DeBarry J."/>
            <person name="Dreyer I."/>
            <person name="Elias M."/>
            <person name="Engstrom E.M."/>
            <person name="Estelle M."/>
            <person name="Feng L."/>
            <person name="Finet C."/>
            <person name="Floyd S.K."/>
            <person name="Frommer W.B."/>
            <person name="Fujita T."/>
            <person name="Gramzow L."/>
            <person name="Gutensohn M."/>
            <person name="Harholt J."/>
            <person name="Hattori M."/>
            <person name="Heyl A."/>
            <person name="Hirai T."/>
            <person name="Hiwatashi Y."/>
            <person name="Ishikawa M."/>
            <person name="Iwata M."/>
            <person name="Karol K.G."/>
            <person name="Koehler B."/>
            <person name="Kolukisaoglu U."/>
            <person name="Kubo M."/>
            <person name="Kurata T."/>
            <person name="Lalonde S."/>
            <person name="Li K."/>
            <person name="Li Y."/>
            <person name="Litt A."/>
            <person name="Lyons E."/>
            <person name="Manning G."/>
            <person name="Maruyama T."/>
            <person name="Michael T.P."/>
            <person name="Mikami K."/>
            <person name="Miyazaki S."/>
            <person name="Morinaga S."/>
            <person name="Murata T."/>
            <person name="Mueller-Roeber B."/>
            <person name="Nelson D.R."/>
            <person name="Obara M."/>
            <person name="Oguri Y."/>
            <person name="Olmstead R.G."/>
            <person name="Onodera N."/>
            <person name="Petersen B.L."/>
            <person name="Pils B."/>
            <person name="Prigge M."/>
            <person name="Rensing S.A."/>
            <person name="Riano-Pachon D.M."/>
            <person name="Roberts A.W."/>
            <person name="Sato Y."/>
            <person name="Scheller H.V."/>
            <person name="Schulz B."/>
            <person name="Schulz C."/>
            <person name="Shakirov E.V."/>
            <person name="Shibagaki N."/>
            <person name="Shinohara N."/>
            <person name="Shippen D.E."/>
            <person name="Soerensen I."/>
            <person name="Sotooka R."/>
            <person name="Sugimoto N."/>
            <person name="Sugita M."/>
            <person name="Sumikawa N."/>
            <person name="Tanurdzic M."/>
            <person name="Theissen G."/>
            <person name="Ulvskov P."/>
            <person name="Wakazuki S."/>
            <person name="Weng J.K."/>
            <person name="Willats W.W."/>
            <person name="Wipf D."/>
            <person name="Wolf P.G."/>
            <person name="Yang L."/>
            <person name="Zimmer A.D."/>
            <person name="Zhu Q."/>
            <person name="Mitros T."/>
            <person name="Hellsten U."/>
            <person name="Loque D."/>
            <person name="Otillar R."/>
            <person name="Salamov A."/>
            <person name="Schmutz J."/>
            <person name="Shapiro H."/>
            <person name="Lindquist E."/>
            <person name="Lucas S."/>
            <person name="Rokhsar D."/>
            <person name="Grigoriev I.V."/>
        </authorList>
    </citation>
    <scope>NUCLEOTIDE SEQUENCE [LARGE SCALE GENOMIC DNA]</scope>
</reference>
<dbReference type="EMBL" id="GL377576">
    <property type="protein sequence ID" value="EFJ30183.1"/>
    <property type="molecule type" value="Genomic_DNA"/>
</dbReference>
<name>D8RCR7_SELML</name>
<dbReference type="AlphaFoldDB" id="D8RCR7"/>
<dbReference type="InParanoid" id="D8RCR7"/>
<gene>
    <name evidence="1" type="ORF">SELMODRAFT_409877</name>
</gene>
<accession>D8RCR7</accession>
<keyword evidence="2" id="KW-1185">Reference proteome</keyword>
<dbReference type="Gramene" id="EFJ30183">
    <property type="protein sequence ID" value="EFJ30183"/>
    <property type="gene ID" value="SELMODRAFT_409877"/>
</dbReference>
<protein>
    <submittedName>
        <fullName evidence="1">Uncharacterized protein</fullName>
    </submittedName>
</protein>
<sequence>MASDATGEAPRTSISTASTSKVWESRALMLNLSRRSKSERKCKNSTVLPFPGGCYEVLDITEAAERRFVDAPGVSHNKWNATKSHFLYLKYIEEIAHGGIEEPTKSELIEGVWRLINRTFVGVFQDIKLSDRSDQRVSNIDEASALKGSAFVSTGPHSLCRSFHSKFHTGRRGQSGGRSLSY</sequence>
<dbReference type="HOGENOM" id="CLU_1484430_0_0_1"/>
<proteinExistence type="predicted"/>
<dbReference type="KEGG" id="smo:SELMODRAFT_409877"/>